<evidence type="ECO:0000313" key="2">
    <source>
        <dbReference type="EMBL" id="GJT91057.1"/>
    </source>
</evidence>
<comment type="caution">
    <text evidence="2">The sequence shown here is derived from an EMBL/GenBank/DDBJ whole genome shotgun (WGS) entry which is preliminary data.</text>
</comment>
<dbReference type="Proteomes" id="UP001151760">
    <property type="component" value="Unassembled WGS sequence"/>
</dbReference>
<feature type="region of interest" description="Disordered" evidence="1">
    <location>
        <begin position="41"/>
        <end position="87"/>
    </location>
</feature>
<keyword evidence="3" id="KW-1185">Reference proteome</keyword>
<name>A0ABQ5HUY7_9ASTR</name>
<organism evidence="2 3">
    <name type="scientific">Tanacetum coccineum</name>
    <dbReference type="NCBI Taxonomy" id="301880"/>
    <lineage>
        <taxon>Eukaryota</taxon>
        <taxon>Viridiplantae</taxon>
        <taxon>Streptophyta</taxon>
        <taxon>Embryophyta</taxon>
        <taxon>Tracheophyta</taxon>
        <taxon>Spermatophyta</taxon>
        <taxon>Magnoliopsida</taxon>
        <taxon>eudicotyledons</taxon>
        <taxon>Gunneridae</taxon>
        <taxon>Pentapetalae</taxon>
        <taxon>asterids</taxon>
        <taxon>campanulids</taxon>
        <taxon>Asterales</taxon>
        <taxon>Asteraceae</taxon>
        <taxon>Asteroideae</taxon>
        <taxon>Anthemideae</taxon>
        <taxon>Anthemidinae</taxon>
        <taxon>Tanacetum</taxon>
    </lineage>
</organism>
<reference evidence="2" key="2">
    <citation type="submission" date="2022-01" db="EMBL/GenBank/DDBJ databases">
        <authorList>
            <person name="Yamashiro T."/>
            <person name="Shiraishi A."/>
            <person name="Satake H."/>
            <person name="Nakayama K."/>
        </authorList>
    </citation>
    <scope>NUCLEOTIDE SEQUENCE</scope>
</reference>
<reference evidence="2" key="1">
    <citation type="journal article" date="2022" name="Int. J. Mol. Sci.">
        <title>Draft Genome of Tanacetum Coccineum: Genomic Comparison of Closely Related Tanacetum-Family Plants.</title>
        <authorList>
            <person name="Yamashiro T."/>
            <person name="Shiraishi A."/>
            <person name="Nakayama K."/>
            <person name="Satake H."/>
        </authorList>
    </citation>
    <scope>NUCLEOTIDE SEQUENCE</scope>
</reference>
<proteinExistence type="predicted"/>
<evidence type="ECO:0000256" key="1">
    <source>
        <dbReference type="SAM" id="MobiDB-lite"/>
    </source>
</evidence>
<gene>
    <name evidence="2" type="ORF">Tco_1079902</name>
</gene>
<accession>A0ABQ5HUY7</accession>
<protein>
    <submittedName>
        <fullName evidence="2">Uncharacterized protein</fullName>
    </submittedName>
</protein>
<evidence type="ECO:0000313" key="3">
    <source>
        <dbReference type="Proteomes" id="UP001151760"/>
    </source>
</evidence>
<dbReference type="EMBL" id="BQNB010019983">
    <property type="protein sequence ID" value="GJT91057.1"/>
    <property type="molecule type" value="Genomic_DNA"/>
</dbReference>
<sequence>MVLMVQRNRGEHLIRRFAGRGNEPDPRDVKIASLKQRIQELEFPQLQQDSPAEEAETESNVWDDGSEDVNPFGGGNPGFHDDHYDNPLLTKETESEPIIWDIGDEEEEYPFVNKYPSFQEEPIVLVEEESCPVYDTDNEEEESMPVYDTDIEDVIEEEEGFVGKGGFGGEEDNIEDVVVVANDLCSSMIQTILSVDFEEDINTKSHELMSFGKSIIIKVKMNDPNITMEEYIILEKEKSRRRGKVYNWETATYGKILVDTTYSLNEYSVFEFYRSQYGVSWGMDTAYRLPVQF</sequence>